<dbReference type="PANTHER" id="PTHR33221:SF15">
    <property type="entry name" value="HTH-TYPE TRANSCRIPTIONAL REGULATOR YWGB-RELATED"/>
    <property type="match status" value="1"/>
</dbReference>
<dbReference type="InterPro" id="IPR036388">
    <property type="entry name" value="WH-like_DNA-bd_sf"/>
</dbReference>
<dbReference type="GO" id="GO:0003700">
    <property type="term" value="F:DNA-binding transcription factor activity"/>
    <property type="evidence" value="ECO:0007669"/>
    <property type="project" value="TreeGrafter"/>
</dbReference>
<evidence type="ECO:0000256" key="1">
    <source>
        <dbReference type="SAM" id="MobiDB-lite"/>
    </source>
</evidence>
<name>A0A1N7DZT6_9EURY</name>
<dbReference type="GO" id="GO:0005829">
    <property type="term" value="C:cytosol"/>
    <property type="evidence" value="ECO:0007669"/>
    <property type="project" value="TreeGrafter"/>
</dbReference>
<keyword evidence="4" id="KW-1185">Reference proteome</keyword>
<dbReference type="Gene3D" id="1.10.10.10">
    <property type="entry name" value="Winged helix-like DNA-binding domain superfamily/Winged helix DNA-binding domain"/>
    <property type="match status" value="1"/>
</dbReference>
<dbReference type="InterPro" id="IPR036390">
    <property type="entry name" value="WH_DNA-bd_sf"/>
</dbReference>
<dbReference type="InterPro" id="IPR000944">
    <property type="entry name" value="Tscrpt_reg_Rrf2"/>
</dbReference>
<reference evidence="4" key="1">
    <citation type="submission" date="2017-01" db="EMBL/GenBank/DDBJ databases">
        <authorList>
            <person name="Varghese N."/>
            <person name="Submissions S."/>
        </authorList>
    </citation>
    <scope>NUCLEOTIDE SEQUENCE [LARGE SCALE GENOMIC DNA]</scope>
    <source>
        <strain evidence="4">type strain: HArc-</strain>
    </source>
</reference>
<sequence>MSGHSYSRQNEQPIQTDTNSLTGSEAKRLTIAVLNIKILAKQPGTPVGFKEINYEYHSMSSIELTPSQKKILRALTNLHKESESAIKGEDIAEQVDRNPGTIRNQMQSLKALQLVEGVPGPKGGYKPTAAAYEALEIQQMDDPASVPLEHEGEPVNDVIVEEIDLSSVHHPELCRAEIHMQGSMGEIHEDDSIVVGPTPLSKLVIEGRVDGKDDTNNILILRIDDMVAPAEEPAH</sequence>
<dbReference type="GO" id="GO:0003677">
    <property type="term" value="F:DNA binding"/>
    <property type="evidence" value="ECO:0007669"/>
    <property type="project" value="InterPro"/>
</dbReference>
<feature type="region of interest" description="Disordered" evidence="1">
    <location>
        <begin position="1"/>
        <end position="21"/>
    </location>
</feature>
<evidence type="ECO:0000313" key="4">
    <source>
        <dbReference type="Proteomes" id="UP000185936"/>
    </source>
</evidence>
<dbReference type="STRING" id="308853.SAMN05421752_10368"/>
<dbReference type="Proteomes" id="UP000185936">
    <property type="component" value="Unassembled WGS sequence"/>
</dbReference>
<evidence type="ECO:0000259" key="2">
    <source>
        <dbReference type="Pfam" id="PF03444"/>
    </source>
</evidence>
<evidence type="ECO:0000313" key="3">
    <source>
        <dbReference type="EMBL" id="SIR81306.1"/>
    </source>
</evidence>
<dbReference type="EMBL" id="FTNR01000003">
    <property type="protein sequence ID" value="SIR81306.1"/>
    <property type="molecule type" value="Genomic_DNA"/>
</dbReference>
<feature type="domain" description="Winged helix-turn-helix transcription repressor HrcA DNA-binding" evidence="2">
    <location>
        <begin position="63"/>
        <end position="140"/>
    </location>
</feature>
<dbReference type="SUPFAM" id="SSF46785">
    <property type="entry name" value="Winged helix' DNA-binding domain"/>
    <property type="match status" value="1"/>
</dbReference>
<dbReference type="InterPro" id="IPR005104">
    <property type="entry name" value="WHTH_HrcA_DNA-bd"/>
</dbReference>
<gene>
    <name evidence="3" type="ORF">SAMN05421752_10368</name>
</gene>
<dbReference type="Pfam" id="PF03444">
    <property type="entry name" value="WHD_HrcA"/>
    <property type="match status" value="1"/>
</dbReference>
<dbReference type="AlphaFoldDB" id="A0A1N7DZT6"/>
<accession>A0A1N7DZT6</accession>
<protein>
    <recommendedName>
        <fullName evidence="2">Winged helix-turn-helix transcription repressor HrcA DNA-binding domain-containing protein</fullName>
    </recommendedName>
</protein>
<organism evidence="3 4">
    <name type="scientific">Natronorubrum thiooxidans</name>
    <dbReference type="NCBI Taxonomy" id="308853"/>
    <lineage>
        <taxon>Archaea</taxon>
        <taxon>Methanobacteriati</taxon>
        <taxon>Methanobacteriota</taxon>
        <taxon>Stenosarchaea group</taxon>
        <taxon>Halobacteria</taxon>
        <taxon>Halobacteriales</taxon>
        <taxon>Natrialbaceae</taxon>
        <taxon>Natronorubrum</taxon>
    </lineage>
</organism>
<dbReference type="PANTHER" id="PTHR33221">
    <property type="entry name" value="WINGED HELIX-TURN-HELIX TRANSCRIPTIONAL REGULATOR, RRF2 FAMILY"/>
    <property type="match status" value="1"/>
</dbReference>
<proteinExistence type="predicted"/>